<proteinExistence type="predicted"/>
<gene>
    <name evidence="1" type="ORF">F444_13309</name>
</gene>
<dbReference type="Proteomes" id="UP000028582">
    <property type="component" value="Unassembled WGS sequence"/>
</dbReference>
<accession>A0A080ZU67</accession>
<dbReference type="AlphaFoldDB" id="A0A080ZU67"/>
<protein>
    <submittedName>
        <fullName evidence="1">Uncharacterized protein</fullName>
    </submittedName>
</protein>
<organism evidence="1 2">
    <name type="scientific">Phytophthora nicotianae P1976</name>
    <dbReference type="NCBI Taxonomy" id="1317066"/>
    <lineage>
        <taxon>Eukaryota</taxon>
        <taxon>Sar</taxon>
        <taxon>Stramenopiles</taxon>
        <taxon>Oomycota</taxon>
        <taxon>Peronosporomycetes</taxon>
        <taxon>Peronosporales</taxon>
        <taxon>Peronosporaceae</taxon>
        <taxon>Phytophthora</taxon>
    </lineage>
</organism>
<reference evidence="1 2" key="1">
    <citation type="submission" date="2013-11" db="EMBL/GenBank/DDBJ databases">
        <title>The Genome Sequence of Phytophthora parasitica P1976.</title>
        <authorList>
            <consortium name="The Broad Institute Genomics Platform"/>
            <person name="Russ C."/>
            <person name="Tyler B."/>
            <person name="Panabieres F."/>
            <person name="Shan W."/>
            <person name="Tripathy S."/>
            <person name="Grunwald N."/>
            <person name="Machado M."/>
            <person name="Johnson C.S."/>
            <person name="Walker B."/>
            <person name="Young S."/>
            <person name="Zeng Q."/>
            <person name="Gargeya S."/>
            <person name="Fitzgerald M."/>
            <person name="Haas B."/>
            <person name="Abouelleil A."/>
            <person name="Allen A.W."/>
            <person name="Alvarado L."/>
            <person name="Arachchi H.M."/>
            <person name="Berlin A.M."/>
            <person name="Chapman S.B."/>
            <person name="Gainer-Dewar J."/>
            <person name="Goldberg J."/>
            <person name="Griggs A."/>
            <person name="Gujja S."/>
            <person name="Hansen M."/>
            <person name="Howarth C."/>
            <person name="Imamovic A."/>
            <person name="Ireland A."/>
            <person name="Larimer J."/>
            <person name="McCowan C."/>
            <person name="Murphy C."/>
            <person name="Pearson M."/>
            <person name="Poon T.W."/>
            <person name="Priest M."/>
            <person name="Roberts A."/>
            <person name="Saif S."/>
            <person name="Shea T."/>
            <person name="Sisk P."/>
            <person name="Sykes S."/>
            <person name="Wortman J."/>
            <person name="Nusbaum C."/>
            <person name="Birren B."/>
        </authorList>
    </citation>
    <scope>NUCLEOTIDE SEQUENCE [LARGE SCALE GENOMIC DNA]</scope>
    <source>
        <strain evidence="1 2">P1976</strain>
    </source>
</reference>
<name>A0A080ZU67_PHYNI</name>
<sequence>TTLILEAEADNLGFSTLQASTTDIFAETPAEEVPELLQLVVGSLYLVPREQILLSVDFSYNVFHILPDVG</sequence>
<evidence type="ECO:0000313" key="2">
    <source>
        <dbReference type="Proteomes" id="UP000028582"/>
    </source>
</evidence>
<feature type="non-terminal residue" evidence="1">
    <location>
        <position position="1"/>
    </location>
</feature>
<dbReference type="EMBL" id="ANJA01002395">
    <property type="protein sequence ID" value="ETO70178.1"/>
    <property type="molecule type" value="Genomic_DNA"/>
</dbReference>
<evidence type="ECO:0000313" key="1">
    <source>
        <dbReference type="EMBL" id="ETO70178.1"/>
    </source>
</evidence>
<comment type="caution">
    <text evidence="1">The sequence shown here is derived from an EMBL/GenBank/DDBJ whole genome shotgun (WGS) entry which is preliminary data.</text>
</comment>